<proteinExistence type="predicted"/>
<evidence type="ECO:0000313" key="2">
    <source>
        <dbReference type="Proteomes" id="UP000698963"/>
    </source>
</evidence>
<sequence>MLNVPDSWEHTTAQSQGVDMVLLQEKASNTIMTITLTPIAMSAKDFATQSAANMKNGGFTVSEVSPIGNAYMVTLQKQGMTGVTYMGSNGKAASAIMVLSASPDSIEKAKELLKKGFKPLDPDLYPSSF</sequence>
<dbReference type="Proteomes" id="UP000698963">
    <property type="component" value="Unassembled WGS sequence"/>
</dbReference>
<organism evidence="1 2">
    <name type="scientific">Mailhella massiliensis</name>
    <dbReference type="NCBI Taxonomy" id="1903261"/>
    <lineage>
        <taxon>Bacteria</taxon>
        <taxon>Pseudomonadati</taxon>
        <taxon>Thermodesulfobacteriota</taxon>
        <taxon>Desulfovibrionia</taxon>
        <taxon>Desulfovibrionales</taxon>
        <taxon>Desulfovibrionaceae</taxon>
        <taxon>Mailhella</taxon>
    </lineage>
</organism>
<dbReference type="RefSeq" id="WP_304120539.1">
    <property type="nucleotide sequence ID" value="NZ_DYZA01000028.1"/>
</dbReference>
<name>A0A921AUG8_9BACT</name>
<gene>
    <name evidence="1" type="ORF">K8W16_01515</name>
</gene>
<reference evidence="1" key="1">
    <citation type="journal article" date="2021" name="PeerJ">
        <title>Extensive microbial diversity within the chicken gut microbiome revealed by metagenomics and culture.</title>
        <authorList>
            <person name="Gilroy R."/>
            <person name="Ravi A."/>
            <person name="Getino M."/>
            <person name="Pursley I."/>
            <person name="Horton D.L."/>
            <person name="Alikhan N.F."/>
            <person name="Baker D."/>
            <person name="Gharbi K."/>
            <person name="Hall N."/>
            <person name="Watson M."/>
            <person name="Adriaenssens E.M."/>
            <person name="Foster-Nyarko E."/>
            <person name="Jarju S."/>
            <person name="Secka A."/>
            <person name="Antonio M."/>
            <person name="Oren A."/>
            <person name="Chaudhuri R.R."/>
            <person name="La Ragione R."/>
            <person name="Hildebrand F."/>
            <person name="Pallen M.J."/>
        </authorList>
    </citation>
    <scope>NUCLEOTIDE SEQUENCE</scope>
    <source>
        <strain evidence="1">ChiGjej2B2-19336</strain>
    </source>
</reference>
<evidence type="ECO:0000313" key="1">
    <source>
        <dbReference type="EMBL" id="HJD96311.1"/>
    </source>
</evidence>
<dbReference type="EMBL" id="DYZA01000028">
    <property type="protein sequence ID" value="HJD96311.1"/>
    <property type="molecule type" value="Genomic_DNA"/>
</dbReference>
<accession>A0A921AUG8</accession>
<dbReference type="AlphaFoldDB" id="A0A921AUG8"/>
<protein>
    <submittedName>
        <fullName evidence="1">Uncharacterized protein</fullName>
    </submittedName>
</protein>
<comment type="caution">
    <text evidence="1">The sequence shown here is derived from an EMBL/GenBank/DDBJ whole genome shotgun (WGS) entry which is preliminary data.</text>
</comment>
<reference evidence="1" key="2">
    <citation type="submission" date="2021-09" db="EMBL/GenBank/DDBJ databases">
        <authorList>
            <person name="Gilroy R."/>
        </authorList>
    </citation>
    <scope>NUCLEOTIDE SEQUENCE</scope>
    <source>
        <strain evidence="1">ChiGjej2B2-19336</strain>
    </source>
</reference>